<reference evidence="3" key="5">
    <citation type="journal article" date="2021" name="G3 (Bethesda)">
        <title>Aegilops tauschii genome assembly Aet v5.0 features greater sequence contiguity and improved annotation.</title>
        <authorList>
            <person name="Wang L."/>
            <person name="Zhu T."/>
            <person name="Rodriguez J.C."/>
            <person name="Deal K.R."/>
            <person name="Dubcovsky J."/>
            <person name="McGuire P.E."/>
            <person name="Lux T."/>
            <person name="Spannagl M."/>
            <person name="Mayer K.F.X."/>
            <person name="Baldrich P."/>
            <person name="Meyers B.C."/>
            <person name="Huo N."/>
            <person name="Gu Y.Q."/>
            <person name="Zhou H."/>
            <person name="Devos K.M."/>
            <person name="Bennetzen J.L."/>
            <person name="Unver T."/>
            <person name="Budak H."/>
            <person name="Gulick P.J."/>
            <person name="Galiba G."/>
            <person name="Kalapos B."/>
            <person name="Nelson D.R."/>
            <person name="Li P."/>
            <person name="You F.M."/>
            <person name="Luo M.C."/>
            <person name="Dvorak J."/>
        </authorList>
    </citation>
    <scope>NUCLEOTIDE SEQUENCE [LARGE SCALE GENOMIC DNA]</scope>
    <source>
        <strain evidence="3">cv. AL8/78</strain>
    </source>
</reference>
<dbReference type="GO" id="GO:0015031">
    <property type="term" value="P:protein transport"/>
    <property type="evidence" value="ECO:0007669"/>
    <property type="project" value="UniProtKB-KW"/>
</dbReference>
<keyword evidence="4" id="KW-1185">Reference proteome</keyword>
<dbReference type="PANTHER" id="PTHR19305">
    <property type="entry name" value="SYNAPTOSOMAL ASSOCIATED PROTEIN"/>
    <property type="match status" value="1"/>
</dbReference>
<dbReference type="EnsemblPlants" id="AET4Gv20620600.2">
    <property type="protein sequence ID" value="AET4Gv20620600.2"/>
    <property type="gene ID" value="AET4Gv20620600"/>
</dbReference>
<keyword evidence="1" id="KW-0813">Transport</keyword>
<dbReference type="AlphaFoldDB" id="A0A453IN01"/>
<reference evidence="3" key="4">
    <citation type="submission" date="2019-03" db="UniProtKB">
        <authorList>
            <consortium name="EnsemblPlants"/>
        </authorList>
    </citation>
    <scope>IDENTIFICATION</scope>
</reference>
<dbReference type="Proteomes" id="UP000015105">
    <property type="component" value="Chromosome 4D"/>
</dbReference>
<dbReference type="SUPFAM" id="SSF58038">
    <property type="entry name" value="SNARE fusion complex"/>
    <property type="match status" value="1"/>
</dbReference>
<dbReference type="FunFam" id="1.20.5.110:FF:000040">
    <property type="entry name" value="SNAP25 homologous protein SNAP33"/>
    <property type="match status" value="1"/>
</dbReference>
<keyword evidence="1" id="KW-0653">Protein transport</keyword>
<dbReference type="PROSITE" id="PS50192">
    <property type="entry name" value="T_SNARE"/>
    <property type="match status" value="1"/>
</dbReference>
<dbReference type="PANTHER" id="PTHR19305:SF29">
    <property type="entry name" value="OS03G0212400 PROTEIN"/>
    <property type="match status" value="1"/>
</dbReference>
<reference evidence="4" key="2">
    <citation type="journal article" date="2017" name="Nat. Plants">
        <title>The Aegilops tauschii genome reveals multiple impacts of transposons.</title>
        <authorList>
            <person name="Zhao G."/>
            <person name="Zou C."/>
            <person name="Li K."/>
            <person name="Wang K."/>
            <person name="Li T."/>
            <person name="Gao L."/>
            <person name="Zhang X."/>
            <person name="Wang H."/>
            <person name="Yang Z."/>
            <person name="Liu X."/>
            <person name="Jiang W."/>
            <person name="Mao L."/>
            <person name="Kong X."/>
            <person name="Jiao Y."/>
            <person name="Jia J."/>
        </authorList>
    </citation>
    <scope>NUCLEOTIDE SEQUENCE [LARGE SCALE GENOMIC DNA]</scope>
    <source>
        <strain evidence="4">cv. AL8/78</strain>
    </source>
</reference>
<evidence type="ECO:0000313" key="4">
    <source>
        <dbReference type="Proteomes" id="UP000015105"/>
    </source>
</evidence>
<proteinExistence type="predicted"/>
<feature type="domain" description="T-SNARE coiled-coil homology" evidence="2">
    <location>
        <begin position="27"/>
        <end position="89"/>
    </location>
</feature>
<protein>
    <recommendedName>
        <fullName evidence="2">t-SNARE coiled-coil homology domain-containing protein</fullName>
    </recommendedName>
</protein>
<reference evidence="4" key="1">
    <citation type="journal article" date="2014" name="Science">
        <title>Ancient hybridizations among the ancestral genomes of bread wheat.</title>
        <authorList>
            <consortium name="International Wheat Genome Sequencing Consortium,"/>
            <person name="Marcussen T."/>
            <person name="Sandve S.R."/>
            <person name="Heier L."/>
            <person name="Spannagl M."/>
            <person name="Pfeifer M."/>
            <person name="Jakobsen K.S."/>
            <person name="Wulff B.B."/>
            <person name="Steuernagel B."/>
            <person name="Mayer K.F."/>
            <person name="Olsen O.A."/>
        </authorList>
    </citation>
    <scope>NUCLEOTIDE SEQUENCE [LARGE SCALE GENOMIC DNA]</scope>
    <source>
        <strain evidence="4">cv. AL8/78</strain>
    </source>
</reference>
<organism evidence="3 4">
    <name type="scientific">Aegilops tauschii subsp. strangulata</name>
    <name type="common">Goatgrass</name>
    <dbReference type="NCBI Taxonomy" id="200361"/>
    <lineage>
        <taxon>Eukaryota</taxon>
        <taxon>Viridiplantae</taxon>
        <taxon>Streptophyta</taxon>
        <taxon>Embryophyta</taxon>
        <taxon>Tracheophyta</taxon>
        <taxon>Spermatophyta</taxon>
        <taxon>Magnoliopsida</taxon>
        <taxon>Liliopsida</taxon>
        <taxon>Poales</taxon>
        <taxon>Poaceae</taxon>
        <taxon>BOP clade</taxon>
        <taxon>Pooideae</taxon>
        <taxon>Triticodae</taxon>
        <taxon>Triticeae</taxon>
        <taxon>Triticinae</taxon>
        <taxon>Aegilops</taxon>
    </lineage>
</organism>
<reference evidence="3" key="3">
    <citation type="journal article" date="2017" name="Nature">
        <title>Genome sequence of the progenitor of the wheat D genome Aegilops tauschii.</title>
        <authorList>
            <person name="Luo M.C."/>
            <person name="Gu Y.Q."/>
            <person name="Puiu D."/>
            <person name="Wang H."/>
            <person name="Twardziok S.O."/>
            <person name="Deal K.R."/>
            <person name="Huo N."/>
            <person name="Zhu T."/>
            <person name="Wang L."/>
            <person name="Wang Y."/>
            <person name="McGuire P.E."/>
            <person name="Liu S."/>
            <person name="Long H."/>
            <person name="Ramasamy R.K."/>
            <person name="Rodriguez J.C."/>
            <person name="Van S.L."/>
            <person name="Yuan L."/>
            <person name="Wang Z."/>
            <person name="Xia Z."/>
            <person name="Xiao L."/>
            <person name="Anderson O.D."/>
            <person name="Ouyang S."/>
            <person name="Liang Y."/>
            <person name="Zimin A.V."/>
            <person name="Pertea G."/>
            <person name="Qi P."/>
            <person name="Bennetzen J.L."/>
            <person name="Dai X."/>
            <person name="Dawson M.W."/>
            <person name="Muller H.G."/>
            <person name="Kugler K."/>
            <person name="Rivarola-Duarte L."/>
            <person name="Spannagl M."/>
            <person name="Mayer K.F.X."/>
            <person name="Lu F.H."/>
            <person name="Bevan M.W."/>
            <person name="Leroy P."/>
            <person name="Li P."/>
            <person name="You F.M."/>
            <person name="Sun Q."/>
            <person name="Liu Z."/>
            <person name="Lyons E."/>
            <person name="Wicker T."/>
            <person name="Salzberg S.L."/>
            <person name="Devos K.M."/>
            <person name="Dvorak J."/>
        </authorList>
    </citation>
    <scope>NUCLEOTIDE SEQUENCE [LARGE SCALE GENOMIC DNA]</scope>
    <source>
        <strain evidence="3">cv. AL8/78</strain>
    </source>
</reference>
<sequence length="92" mass="10506">ILVLAQDLNNLPVLHIVRLQLQWTKLRAEKARQDDAFADLSNMLGNLKDMALDMGTEIDRQNKSLDTFSDDVDELNFRVKGANQRGRRLLGK</sequence>
<dbReference type="SMART" id="SM00397">
    <property type="entry name" value="t_SNARE"/>
    <property type="match status" value="1"/>
</dbReference>
<dbReference type="GO" id="GO:0005886">
    <property type="term" value="C:plasma membrane"/>
    <property type="evidence" value="ECO:0007669"/>
    <property type="project" value="TreeGrafter"/>
</dbReference>
<dbReference type="Gramene" id="AET4Gv20620600.2">
    <property type="protein sequence ID" value="AET4Gv20620600.2"/>
    <property type="gene ID" value="AET4Gv20620600"/>
</dbReference>
<dbReference type="Gene3D" id="1.20.5.110">
    <property type="match status" value="1"/>
</dbReference>
<name>A0A453IN01_AEGTS</name>
<evidence type="ECO:0000256" key="1">
    <source>
        <dbReference type="ARBA" id="ARBA00022927"/>
    </source>
</evidence>
<accession>A0A453IN01</accession>
<evidence type="ECO:0000313" key="3">
    <source>
        <dbReference type="EnsemblPlants" id="AET4Gv20620600.2"/>
    </source>
</evidence>
<dbReference type="InterPro" id="IPR000727">
    <property type="entry name" value="T_SNARE_dom"/>
</dbReference>
<evidence type="ECO:0000259" key="2">
    <source>
        <dbReference type="PROSITE" id="PS50192"/>
    </source>
</evidence>